<feature type="transmembrane region" description="Helical" evidence="1">
    <location>
        <begin position="346"/>
        <end position="366"/>
    </location>
</feature>
<feature type="transmembrane region" description="Helical" evidence="1">
    <location>
        <begin position="314"/>
        <end position="334"/>
    </location>
</feature>
<sequence>MSDLFFWKQWPASYRNIYLTSLAVSTIGLVIYLIWFFTGNDAVIGWQTRSELQSLSLQLNSFSRSLFNFTVETPSYFITEQFVASLAKINTLAVYIYLAFLTGACLLVLSLITELPRLWYILGMGVFILLLASFKFDLLQVFGLRNNTVFIVSVAAYAGLSYYFHAFQTEISFQLRLASFTVLTVVLALLIIFFSRSAYPLITLAGNGIIIPVGISLVFIFMVSHEIEQGFLYLVTQSGGIGGKNSLLHFSLISLIYIINLGLLYARNAGFISWDFFYINPFYLLLISAAIGIWGYKKRNVLFDHIISFYPNGAFLYLALATVSLATIGYFFASGNDSMLEMIEDIIVFSHLAMGVSFFIYVFINFRSPMSQGLLVYKVVYQPRQYPFFIARGVALLIILAFFFRANMYPMYHAFSGYYNVIADTHTLQGEQVLAEQYYKLSIQYSFQNHKANYALASQARLQNDAPTAIFYLKQAQLKNPTAYTYGSLSNVYLEKGLFFDAIFNLQQGVQSFPRSGELYNNLALLYGRSNIADSAYIYHQLADKYVGVNAETSQTNRLAFWIKNNSLINTDSLLESSSASNSVPLQANRLLLSNMHGLKSSDFLKEFLPADSILSEETFAYLFNHVLNAHTPYDSTLANYLLGISKKDGNVAFSENLQFALACYEYYKNDRSKALELVANVSMSSNRAAYFSKIAGLWFLQQQAPKRAGEFFLQAIQAGDSSLAMKTNQAVAFSENGQWLNALASWQPLATSPDPSTRSLAKYMETISGALLSGQEEFVSKALDDRGKSLMVYFSRGVLLPDVALSITNPEYRVQTLVNLAEKCIAIDSVSFAATLLEKARETPNLSQTLQNRLHALDLQLLLATRAYPQVLSKAKSLSLNPEDADRSLLWQAQAFGQTNQPKEASRLYALALKRMPADTAVILEASRFFNTVRKKPDLAYSTLLEATLLNPYNPEIQKAYILQCLDMQLLSYAENAMSILQQIATDADYQSFLPVYEARKSSVEKILFEWK</sequence>
<accession>A0A6C0GTK9</accession>
<dbReference type="EMBL" id="CP048222">
    <property type="protein sequence ID" value="QHT71237.1"/>
    <property type="molecule type" value="Genomic_DNA"/>
</dbReference>
<feature type="transmembrane region" description="Helical" evidence="1">
    <location>
        <begin position="118"/>
        <end position="136"/>
    </location>
</feature>
<dbReference type="SUPFAM" id="SSF48452">
    <property type="entry name" value="TPR-like"/>
    <property type="match status" value="2"/>
</dbReference>
<dbReference type="Gene3D" id="1.25.40.10">
    <property type="entry name" value="Tetratricopeptide repeat domain"/>
    <property type="match status" value="2"/>
</dbReference>
<feature type="transmembrane region" description="Helical" evidence="1">
    <location>
        <begin position="148"/>
        <end position="167"/>
    </location>
</feature>
<dbReference type="KEGG" id="rhoz:GXP67_33590"/>
<evidence type="ECO:0000256" key="1">
    <source>
        <dbReference type="SAM" id="Phobius"/>
    </source>
</evidence>
<dbReference type="InterPro" id="IPR011990">
    <property type="entry name" value="TPR-like_helical_dom_sf"/>
</dbReference>
<keyword evidence="1" id="KW-0812">Transmembrane</keyword>
<feature type="transmembrane region" description="Helical" evidence="1">
    <location>
        <begin position="386"/>
        <end position="404"/>
    </location>
</feature>
<dbReference type="Proteomes" id="UP000480178">
    <property type="component" value="Chromosome"/>
</dbReference>
<feature type="transmembrane region" description="Helical" evidence="1">
    <location>
        <begin position="173"/>
        <end position="194"/>
    </location>
</feature>
<name>A0A6C0GTK9_9BACT</name>
<keyword evidence="1" id="KW-1133">Transmembrane helix</keyword>
<feature type="transmembrane region" description="Helical" evidence="1">
    <location>
        <begin position="247"/>
        <end position="265"/>
    </location>
</feature>
<gene>
    <name evidence="2" type="ORF">GXP67_33590</name>
</gene>
<evidence type="ECO:0008006" key="4">
    <source>
        <dbReference type="Google" id="ProtNLM"/>
    </source>
</evidence>
<keyword evidence="3" id="KW-1185">Reference proteome</keyword>
<feature type="transmembrane region" description="Helical" evidence="1">
    <location>
        <begin position="201"/>
        <end position="227"/>
    </location>
</feature>
<evidence type="ECO:0000313" key="2">
    <source>
        <dbReference type="EMBL" id="QHT71237.1"/>
    </source>
</evidence>
<evidence type="ECO:0000313" key="3">
    <source>
        <dbReference type="Proteomes" id="UP000480178"/>
    </source>
</evidence>
<protein>
    <recommendedName>
        <fullName evidence="4">Tetratricopeptide repeat protein</fullName>
    </recommendedName>
</protein>
<proteinExistence type="predicted"/>
<dbReference type="RefSeq" id="WP_162447176.1">
    <property type="nucleotide sequence ID" value="NZ_CP048222.1"/>
</dbReference>
<feature type="transmembrane region" description="Helical" evidence="1">
    <location>
        <begin position="17"/>
        <end position="37"/>
    </location>
</feature>
<organism evidence="2 3">
    <name type="scientific">Rhodocytophaga rosea</name>
    <dbReference type="NCBI Taxonomy" id="2704465"/>
    <lineage>
        <taxon>Bacteria</taxon>
        <taxon>Pseudomonadati</taxon>
        <taxon>Bacteroidota</taxon>
        <taxon>Cytophagia</taxon>
        <taxon>Cytophagales</taxon>
        <taxon>Rhodocytophagaceae</taxon>
        <taxon>Rhodocytophaga</taxon>
    </lineage>
</organism>
<feature type="transmembrane region" description="Helical" evidence="1">
    <location>
        <begin position="277"/>
        <end position="294"/>
    </location>
</feature>
<dbReference type="AlphaFoldDB" id="A0A6C0GTK9"/>
<keyword evidence="1" id="KW-0472">Membrane</keyword>
<feature type="transmembrane region" description="Helical" evidence="1">
    <location>
        <begin position="92"/>
        <end position="112"/>
    </location>
</feature>
<reference evidence="2 3" key="1">
    <citation type="submission" date="2020-01" db="EMBL/GenBank/DDBJ databases">
        <authorList>
            <person name="Kim M.K."/>
        </authorList>
    </citation>
    <scope>NUCLEOTIDE SEQUENCE [LARGE SCALE GENOMIC DNA]</scope>
    <source>
        <strain evidence="2 3">172606-1</strain>
    </source>
</reference>